<reference evidence="2 3" key="1">
    <citation type="journal article" date="2014" name="PLoS Genet.">
        <title>Phylogenetically driven sequencing of extremely halophilic archaea reveals strategies for static and dynamic osmo-response.</title>
        <authorList>
            <person name="Becker E.A."/>
            <person name="Seitzer P.M."/>
            <person name="Tritt A."/>
            <person name="Larsen D."/>
            <person name="Krusor M."/>
            <person name="Yao A.I."/>
            <person name="Wu D."/>
            <person name="Madern D."/>
            <person name="Eisen J.A."/>
            <person name="Darling A.E."/>
            <person name="Facciotti M.T."/>
        </authorList>
    </citation>
    <scope>NUCLEOTIDE SEQUENCE [LARGE SCALE GENOMIC DNA]</scope>
    <source>
        <strain evidence="2 3">JCM 14663</strain>
    </source>
</reference>
<organism evidence="2 3">
    <name type="scientific">Natrinema gari JCM 14663</name>
    <dbReference type="NCBI Taxonomy" id="1230459"/>
    <lineage>
        <taxon>Archaea</taxon>
        <taxon>Methanobacteriati</taxon>
        <taxon>Methanobacteriota</taxon>
        <taxon>Stenosarchaea group</taxon>
        <taxon>Halobacteria</taxon>
        <taxon>Halobacteriales</taxon>
        <taxon>Natrialbaceae</taxon>
        <taxon>Natrinema</taxon>
    </lineage>
</organism>
<name>L9YVS6_9EURY</name>
<dbReference type="AlphaFoldDB" id="L9YVS6"/>
<evidence type="ECO:0000313" key="3">
    <source>
        <dbReference type="Proteomes" id="UP000011592"/>
    </source>
</evidence>
<gene>
    <name evidence="2" type="ORF">C486_15724</name>
</gene>
<dbReference type="EMBL" id="AOIJ01000061">
    <property type="protein sequence ID" value="ELY77567.1"/>
    <property type="molecule type" value="Genomic_DNA"/>
</dbReference>
<dbReference type="InterPro" id="IPR055768">
    <property type="entry name" value="DUF7344"/>
</dbReference>
<proteinExistence type="predicted"/>
<sequence length="82" mass="9689">MLSHNPEDESKLYTGDIETVDTEATRLLIEMEHTHLPLLEDYGFINWDRDNHEVTKGPKFDDIRPLLEMIEAHQDELPDDWL</sequence>
<evidence type="ECO:0000313" key="2">
    <source>
        <dbReference type="EMBL" id="ELY77567.1"/>
    </source>
</evidence>
<dbReference type="PATRIC" id="fig|1230459.4.peg.3136"/>
<feature type="domain" description="DUF7344" evidence="1">
    <location>
        <begin position="20"/>
        <end position="55"/>
    </location>
</feature>
<keyword evidence="3" id="KW-1185">Reference proteome</keyword>
<comment type="caution">
    <text evidence="2">The sequence shown here is derived from an EMBL/GenBank/DDBJ whole genome shotgun (WGS) entry which is preliminary data.</text>
</comment>
<protein>
    <recommendedName>
        <fullName evidence="1">DUF7344 domain-containing protein</fullName>
    </recommendedName>
</protein>
<evidence type="ECO:0000259" key="1">
    <source>
        <dbReference type="Pfam" id="PF24035"/>
    </source>
</evidence>
<dbReference type="Pfam" id="PF24035">
    <property type="entry name" value="DUF7344"/>
    <property type="match status" value="1"/>
</dbReference>
<dbReference type="Proteomes" id="UP000011592">
    <property type="component" value="Unassembled WGS sequence"/>
</dbReference>
<dbReference type="RefSeq" id="WP_008457531.1">
    <property type="nucleotide sequence ID" value="NZ_AOIJ01000061.1"/>
</dbReference>
<accession>L9YVS6</accession>